<dbReference type="Pfam" id="PF06985">
    <property type="entry name" value="HET"/>
    <property type="match status" value="1"/>
</dbReference>
<dbReference type="PANTHER" id="PTHR24148">
    <property type="entry name" value="ANKYRIN REPEAT DOMAIN-CONTAINING PROTEIN 39 HOMOLOG-RELATED"/>
    <property type="match status" value="1"/>
</dbReference>
<dbReference type="PANTHER" id="PTHR24148:SF80">
    <property type="entry name" value="HETEROKARYON INCOMPATIBILITY DOMAIN-CONTAINING PROTEIN"/>
    <property type="match status" value="1"/>
</dbReference>
<sequence>MPYKPLNTQRHQIRLLHLLSGLPLDPIQCVFSPAPKSLDEEIKYEALSYIDTLCINQSDVKERNSQVALMGKIYSRAACVVVFLGESWDGCAGALDAIRKLGADPGVHLTGPKEPCLNISEGGSGSFCHVTRGETALPSWVPDWSNRRLDFDMSASVMTMMLSQRQYRASGDRKAEVGVSPQSKLRVKGSMFDIISECAKRRPLGDPAIDEHAEEICRITGYDKAPEKPYCRKNQTLETALGLAMSGGMVMQDGRWLRADEAVDAPTLKEARETRCTKIKAQGDSVGSAEDISTHMQDIGVPHALTWRLRRFVKTKTGHFGYAAEECREGDVVVVFSGGKLAYVLRPVINKQDMGHGMGWTFIGDAYMQGIMNGEVFEMANKAGVKESAFVIV</sequence>
<evidence type="ECO:0000313" key="2">
    <source>
        <dbReference type="EMBL" id="ORY16936.1"/>
    </source>
</evidence>
<dbReference type="STRING" id="1231657.A0A1Y2A356"/>
<keyword evidence="3" id="KW-1185">Reference proteome</keyword>
<reference evidence="2 3" key="1">
    <citation type="submission" date="2016-07" db="EMBL/GenBank/DDBJ databases">
        <title>Pervasive Adenine N6-methylation of Active Genes in Fungi.</title>
        <authorList>
            <consortium name="DOE Joint Genome Institute"/>
            <person name="Mondo S.J."/>
            <person name="Dannebaum R.O."/>
            <person name="Kuo R.C."/>
            <person name="Labutti K."/>
            <person name="Haridas S."/>
            <person name="Kuo A."/>
            <person name="Salamov A."/>
            <person name="Ahrendt S.R."/>
            <person name="Lipzen A."/>
            <person name="Sullivan W."/>
            <person name="Andreopoulos W.B."/>
            <person name="Clum A."/>
            <person name="Lindquist E."/>
            <person name="Daum C."/>
            <person name="Ramamoorthy G.K."/>
            <person name="Gryganskyi A."/>
            <person name="Culley D."/>
            <person name="Magnuson J.K."/>
            <person name="James T.Y."/>
            <person name="O'Malley M.A."/>
            <person name="Stajich J.E."/>
            <person name="Spatafora J.W."/>
            <person name="Visel A."/>
            <person name="Grigoriev I.V."/>
        </authorList>
    </citation>
    <scope>NUCLEOTIDE SEQUENCE [LARGE SCALE GENOMIC DNA]</scope>
    <source>
        <strain evidence="2 3">CBS 115471</strain>
    </source>
</reference>
<dbReference type="InterPro" id="IPR052895">
    <property type="entry name" value="HetReg/Transcr_Mod"/>
</dbReference>
<gene>
    <name evidence="2" type="ORF">BCR34DRAFT_584007</name>
</gene>
<protein>
    <recommendedName>
        <fullName evidence="1">Heterokaryon incompatibility domain-containing protein</fullName>
    </recommendedName>
</protein>
<dbReference type="AlphaFoldDB" id="A0A1Y2A356"/>
<dbReference type="Proteomes" id="UP000193144">
    <property type="component" value="Unassembled WGS sequence"/>
</dbReference>
<comment type="caution">
    <text evidence="2">The sequence shown here is derived from an EMBL/GenBank/DDBJ whole genome shotgun (WGS) entry which is preliminary data.</text>
</comment>
<name>A0A1Y2A356_9PLEO</name>
<dbReference type="InterPro" id="IPR010730">
    <property type="entry name" value="HET"/>
</dbReference>
<feature type="domain" description="Heterokaryon incompatibility" evidence="1">
    <location>
        <begin position="49"/>
        <end position="89"/>
    </location>
</feature>
<dbReference type="EMBL" id="MCFA01000015">
    <property type="protein sequence ID" value="ORY16936.1"/>
    <property type="molecule type" value="Genomic_DNA"/>
</dbReference>
<organism evidence="2 3">
    <name type="scientific">Clohesyomyces aquaticus</name>
    <dbReference type="NCBI Taxonomy" id="1231657"/>
    <lineage>
        <taxon>Eukaryota</taxon>
        <taxon>Fungi</taxon>
        <taxon>Dikarya</taxon>
        <taxon>Ascomycota</taxon>
        <taxon>Pezizomycotina</taxon>
        <taxon>Dothideomycetes</taxon>
        <taxon>Pleosporomycetidae</taxon>
        <taxon>Pleosporales</taxon>
        <taxon>Lindgomycetaceae</taxon>
        <taxon>Clohesyomyces</taxon>
    </lineage>
</organism>
<accession>A0A1Y2A356</accession>
<evidence type="ECO:0000313" key="3">
    <source>
        <dbReference type="Proteomes" id="UP000193144"/>
    </source>
</evidence>
<dbReference type="OrthoDB" id="5416609at2759"/>
<proteinExistence type="predicted"/>
<dbReference type="Pfam" id="PF26639">
    <property type="entry name" value="Het-6_barrel"/>
    <property type="match status" value="1"/>
</dbReference>
<evidence type="ECO:0000259" key="1">
    <source>
        <dbReference type="Pfam" id="PF06985"/>
    </source>
</evidence>